<evidence type="ECO:0000259" key="9">
    <source>
        <dbReference type="Pfam" id="PF00745"/>
    </source>
</evidence>
<evidence type="ECO:0000259" key="10">
    <source>
        <dbReference type="Pfam" id="PF01488"/>
    </source>
</evidence>
<comment type="function">
    <text evidence="8">Catalyzes the NADPH-dependent reduction of glutamyl-tRNA(Glu) to glutamate 1-semialdehyde (GSA).</text>
</comment>
<keyword evidence="13" id="KW-1185">Reference proteome</keyword>
<protein>
    <recommendedName>
        <fullName evidence="3 8">Glutamyl-tRNA reductase</fullName>
        <shortName evidence="8">GluTR</shortName>
        <ecNumber evidence="3 8">1.2.1.70</ecNumber>
    </recommendedName>
</protein>
<feature type="domain" description="Quinate/shikimate 5-dehydrogenase/glutamyl-tRNA reductase" evidence="10">
    <location>
        <begin position="176"/>
        <end position="295"/>
    </location>
</feature>
<dbReference type="PIRSF" id="PIRSF000445">
    <property type="entry name" value="4pyrrol_synth_GluRdtase"/>
    <property type="match status" value="1"/>
</dbReference>
<reference evidence="12 13" key="1">
    <citation type="submission" date="2022-08" db="EMBL/GenBank/DDBJ databases">
        <authorList>
            <person name="Li F."/>
        </authorList>
    </citation>
    <scope>NUCLEOTIDE SEQUENCE [LARGE SCALE GENOMIC DNA]</scope>
    <source>
        <strain evidence="12 13">10F1B-8-1</strain>
    </source>
</reference>
<dbReference type="InterPro" id="IPR006151">
    <property type="entry name" value="Shikm_DH/Glu-tRNA_Rdtase"/>
</dbReference>
<feature type="binding site" evidence="8">
    <location>
        <begin position="119"/>
        <end position="121"/>
    </location>
    <ligand>
        <name>substrate</name>
    </ligand>
</feature>
<comment type="domain">
    <text evidence="8">Possesses an unusual extended V-shaped dimeric structure with each monomer consisting of three distinct domains arranged along a curved 'spinal' alpha-helix. The N-terminal catalytic domain specifically recognizes the glutamate moiety of the substrate. The second domain is the NADPH-binding domain, and the third C-terminal domain is responsible for dimerization.</text>
</comment>
<dbReference type="NCBIfam" id="NF000750">
    <property type="entry name" value="PRK00045.3-4"/>
    <property type="match status" value="1"/>
</dbReference>
<comment type="miscellaneous">
    <text evidence="8">During catalysis, the active site Cys acts as a nucleophile attacking the alpha-carbonyl group of tRNA-bound glutamate with the formation of a thioester intermediate between enzyme and glutamate, and the concomitant release of tRNA(Glu). The thioester intermediate is finally reduced by direct hydride transfer from NADPH, to form the product GSA.</text>
</comment>
<feature type="active site" description="Nucleophile" evidence="8">
    <location>
        <position position="50"/>
    </location>
</feature>
<dbReference type="Pfam" id="PF05201">
    <property type="entry name" value="GlutR_N"/>
    <property type="match status" value="1"/>
</dbReference>
<feature type="binding site" evidence="8">
    <location>
        <begin position="194"/>
        <end position="199"/>
    </location>
    <ligand>
        <name>NADP(+)</name>
        <dbReference type="ChEBI" id="CHEBI:58349"/>
    </ligand>
</feature>
<comment type="caution">
    <text evidence="12">The sequence shown here is derived from an EMBL/GenBank/DDBJ whole genome shotgun (WGS) entry which is preliminary data.</text>
</comment>
<dbReference type="InterPro" id="IPR036343">
    <property type="entry name" value="GluRdtase_N_sf"/>
</dbReference>
<evidence type="ECO:0000256" key="3">
    <source>
        <dbReference type="ARBA" id="ARBA00012970"/>
    </source>
</evidence>
<dbReference type="PANTHER" id="PTHR43013">
    <property type="entry name" value="GLUTAMYL-TRNA REDUCTASE"/>
    <property type="match status" value="1"/>
</dbReference>
<evidence type="ECO:0000313" key="13">
    <source>
        <dbReference type="Proteomes" id="UP001205337"/>
    </source>
</evidence>
<comment type="catalytic activity">
    <reaction evidence="7 8">
        <text>(S)-4-amino-5-oxopentanoate + tRNA(Glu) + NADP(+) = L-glutamyl-tRNA(Glu) + NADPH + H(+)</text>
        <dbReference type="Rhea" id="RHEA:12344"/>
        <dbReference type="Rhea" id="RHEA-COMP:9663"/>
        <dbReference type="Rhea" id="RHEA-COMP:9680"/>
        <dbReference type="ChEBI" id="CHEBI:15378"/>
        <dbReference type="ChEBI" id="CHEBI:57501"/>
        <dbReference type="ChEBI" id="CHEBI:57783"/>
        <dbReference type="ChEBI" id="CHEBI:58349"/>
        <dbReference type="ChEBI" id="CHEBI:78442"/>
        <dbReference type="ChEBI" id="CHEBI:78520"/>
        <dbReference type="EC" id="1.2.1.70"/>
    </reaction>
</comment>
<dbReference type="Gene3D" id="3.30.460.30">
    <property type="entry name" value="Glutamyl-tRNA reductase, N-terminal domain"/>
    <property type="match status" value="1"/>
</dbReference>
<dbReference type="Gene3D" id="3.40.50.720">
    <property type="entry name" value="NAD(P)-binding Rossmann-like Domain"/>
    <property type="match status" value="1"/>
</dbReference>
<name>A0ABT1ZCE8_9MICO</name>
<accession>A0ABT1ZCE8</accession>
<proteinExistence type="inferred from homology"/>
<comment type="similarity">
    <text evidence="2 8">Belongs to the glutamyl-tRNA reductase family.</text>
</comment>
<dbReference type="HAMAP" id="MF_00087">
    <property type="entry name" value="Glu_tRNA_reductase"/>
    <property type="match status" value="1"/>
</dbReference>
<evidence type="ECO:0000313" key="12">
    <source>
        <dbReference type="EMBL" id="MCS0498364.1"/>
    </source>
</evidence>
<feature type="binding site" evidence="8">
    <location>
        <position position="125"/>
    </location>
    <ligand>
        <name>substrate</name>
    </ligand>
</feature>
<comment type="pathway">
    <text evidence="1 8">Porphyrin-containing compound metabolism; protoporphyrin-IX biosynthesis; 5-aminolevulinate from L-glutamyl-tRNA(Glu): step 1/2.</text>
</comment>
<evidence type="ECO:0000256" key="4">
    <source>
        <dbReference type="ARBA" id="ARBA00022857"/>
    </source>
</evidence>
<keyword evidence="4 8" id="KW-0521">NADP</keyword>
<dbReference type="SUPFAM" id="SSF69742">
    <property type="entry name" value="Glutamyl tRNA-reductase catalytic, N-terminal domain"/>
    <property type="match status" value="1"/>
</dbReference>
<dbReference type="Proteomes" id="UP001205337">
    <property type="component" value="Unassembled WGS sequence"/>
</dbReference>
<evidence type="ECO:0000256" key="8">
    <source>
        <dbReference type="HAMAP-Rule" id="MF_00087"/>
    </source>
</evidence>
<feature type="domain" description="Tetrapyrrole biosynthesis glutamyl-tRNA reductase dimerisation" evidence="9">
    <location>
        <begin position="326"/>
        <end position="388"/>
    </location>
</feature>
<dbReference type="EC" id="1.2.1.70" evidence="3 8"/>
<comment type="subunit">
    <text evidence="8">Homodimer.</text>
</comment>
<dbReference type="Pfam" id="PF00745">
    <property type="entry name" value="GlutR_dimer"/>
    <property type="match status" value="1"/>
</dbReference>
<feature type="site" description="Important for activity" evidence="8">
    <location>
        <position position="104"/>
    </location>
</feature>
<evidence type="ECO:0000256" key="6">
    <source>
        <dbReference type="ARBA" id="ARBA00023244"/>
    </source>
</evidence>
<dbReference type="PANTHER" id="PTHR43013:SF1">
    <property type="entry name" value="GLUTAMYL-TRNA REDUCTASE"/>
    <property type="match status" value="1"/>
</dbReference>
<evidence type="ECO:0000259" key="11">
    <source>
        <dbReference type="Pfam" id="PF05201"/>
    </source>
</evidence>
<evidence type="ECO:0000256" key="2">
    <source>
        <dbReference type="ARBA" id="ARBA00005916"/>
    </source>
</evidence>
<keyword evidence="6 8" id="KW-0627">Porphyrin biosynthesis</keyword>
<evidence type="ECO:0000256" key="1">
    <source>
        <dbReference type="ARBA" id="ARBA00005059"/>
    </source>
</evidence>
<dbReference type="GO" id="GO:0008883">
    <property type="term" value="F:glutamyl-tRNA reductase activity"/>
    <property type="evidence" value="ECO:0007669"/>
    <property type="project" value="UniProtKB-EC"/>
</dbReference>
<organism evidence="12 13">
    <name type="scientific">Protaetiibacter mangrovi</name>
    <dbReference type="NCBI Taxonomy" id="2970926"/>
    <lineage>
        <taxon>Bacteria</taxon>
        <taxon>Bacillati</taxon>
        <taxon>Actinomycetota</taxon>
        <taxon>Actinomycetes</taxon>
        <taxon>Micrococcales</taxon>
        <taxon>Microbacteriaceae</taxon>
        <taxon>Protaetiibacter</taxon>
    </lineage>
</organism>
<dbReference type="SUPFAM" id="SSF51735">
    <property type="entry name" value="NAD(P)-binding Rossmann-fold domains"/>
    <property type="match status" value="1"/>
</dbReference>
<dbReference type="RefSeq" id="WP_258797282.1">
    <property type="nucleotide sequence ID" value="NZ_JANTHX010000004.1"/>
</dbReference>
<dbReference type="InterPro" id="IPR036291">
    <property type="entry name" value="NAD(P)-bd_dom_sf"/>
</dbReference>
<feature type="domain" description="Glutamyl-tRNA reductase N-terminal" evidence="11">
    <location>
        <begin position="9"/>
        <end position="158"/>
    </location>
</feature>
<dbReference type="InterPro" id="IPR000343">
    <property type="entry name" value="4pyrrol_synth_GluRdtase"/>
</dbReference>
<feature type="binding site" evidence="8">
    <location>
        <begin position="49"/>
        <end position="52"/>
    </location>
    <ligand>
        <name>substrate</name>
    </ligand>
</feature>
<evidence type="ECO:0000256" key="7">
    <source>
        <dbReference type="ARBA" id="ARBA00047464"/>
    </source>
</evidence>
<dbReference type="EMBL" id="JANTHX010000004">
    <property type="protein sequence ID" value="MCS0498364.1"/>
    <property type="molecule type" value="Genomic_DNA"/>
</dbReference>
<gene>
    <name evidence="8" type="primary">hemA</name>
    <name evidence="12" type="ORF">NUH29_02225</name>
</gene>
<sequence length="415" mass="43146">MEPVLFCLTANHGNAEFDLLDRISRIPVAEASARIASLEFVRGVVVLSTCNRFEAYLDLDDPLAAPDAIAAEAVVAALAEDSPADAELLRASADTHLGESAVRHLFAVTAGLESMVVGEEEISGQVQRAAQDARVAGTVSGQLDRLFQQAARTSRTVRGAADQSRADRGVARLALDLASARVPDWSRVRVLLVGTGRYAATTITALRARGAGDLRVYSATGRAAMFAAKYGVRAEAALTDALADADVVITCTNRYTVTADDVPSGARLLVVDLGLPRNVEAAVGLLPGVELIDLELLALHAPVPELSGPAHALVGDAAAGFAADAAAAPAIVALRAHVDRLLEAEIARARARGDDGRVEAALRHFAGVLVHGPSERARALAAEGRLEEFTAGQRAVLGIELDATADADDEGTAIA</sequence>
<dbReference type="InterPro" id="IPR015895">
    <property type="entry name" value="4pyrrol_synth_GluRdtase_N"/>
</dbReference>
<keyword evidence="5 8" id="KW-0560">Oxidoreductase</keyword>
<dbReference type="Pfam" id="PF01488">
    <property type="entry name" value="Shikimate_DH"/>
    <property type="match status" value="1"/>
</dbReference>
<evidence type="ECO:0000256" key="5">
    <source>
        <dbReference type="ARBA" id="ARBA00023002"/>
    </source>
</evidence>
<dbReference type="InterPro" id="IPR015896">
    <property type="entry name" value="4pyrrol_synth_GluRdtase_dimer"/>
</dbReference>
<feature type="binding site" evidence="8">
    <location>
        <position position="114"/>
    </location>
    <ligand>
        <name>substrate</name>
    </ligand>
</feature>